<dbReference type="EMBL" id="LNZH02000214">
    <property type="protein sequence ID" value="OCB84698.1"/>
    <property type="molecule type" value="Genomic_DNA"/>
</dbReference>
<dbReference type="GO" id="GO:0016020">
    <property type="term" value="C:membrane"/>
    <property type="evidence" value="ECO:0007669"/>
    <property type="project" value="UniProtKB-SubCell"/>
</dbReference>
<dbReference type="Pfam" id="PF04116">
    <property type="entry name" value="FA_hydroxylase"/>
    <property type="match status" value="1"/>
</dbReference>
<evidence type="ECO:0000259" key="6">
    <source>
        <dbReference type="Pfam" id="PF04116"/>
    </source>
</evidence>
<feature type="transmembrane region" description="Helical" evidence="5">
    <location>
        <begin position="12"/>
        <end position="34"/>
    </location>
</feature>
<evidence type="ECO:0000256" key="4">
    <source>
        <dbReference type="ARBA" id="ARBA00023136"/>
    </source>
</evidence>
<evidence type="ECO:0000256" key="3">
    <source>
        <dbReference type="ARBA" id="ARBA00022989"/>
    </source>
</evidence>
<dbReference type="AlphaFoldDB" id="A0A9Q5HRK5"/>
<gene>
    <name evidence="7" type="ORF">A7U60_g8218</name>
</gene>
<keyword evidence="8" id="KW-1185">Reference proteome</keyword>
<evidence type="ECO:0000313" key="7">
    <source>
        <dbReference type="EMBL" id="OCB84698.1"/>
    </source>
</evidence>
<dbReference type="OrthoDB" id="408954at2759"/>
<dbReference type="PANTHER" id="PTHR11863">
    <property type="entry name" value="STEROL DESATURASE"/>
    <property type="match status" value="1"/>
</dbReference>
<dbReference type="GO" id="GO:0005506">
    <property type="term" value="F:iron ion binding"/>
    <property type="evidence" value="ECO:0007669"/>
    <property type="project" value="InterPro"/>
</dbReference>
<evidence type="ECO:0000256" key="1">
    <source>
        <dbReference type="ARBA" id="ARBA00004370"/>
    </source>
</evidence>
<comment type="caution">
    <text evidence="7">The sequence shown here is derived from an EMBL/GenBank/DDBJ whole genome shotgun (WGS) entry which is preliminary data.</text>
</comment>
<dbReference type="Proteomes" id="UP000757232">
    <property type="component" value="Unassembled WGS sequence"/>
</dbReference>
<dbReference type="InterPro" id="IPR050307">
    <property type="entry name" value="Sterol_Desaturase_Related"/>
</dbReference>
<feature type="transmembrane region" description="Helical" evidence="5">
    <location>
        <begin position="55"/>
        <end position="74"/>
    </location>
</feature>
<comment type="subcellular location">
    <subcellularLocation>
        <location evidence="1">Membrane</location>
    </subcellularLocation>
</comment>
<evidence type="ECO:0000313" key="8">
    <source>
        <dbReference type="Proteomes" id="UP000757232"/>
    </source>
</evidence>
<protein>
    <recommendedName>
        <fullName evidence="6">Fatty acid hydroxylase domain-containing protein</fullName>
    </recommendedName>
</protein>
<keyword evidence="4 5" id="KW-0472">Membrane</keyword>
<name>A0A9Q5HRK5_SANBA</name>
<reference evidence="7" key="1">
    <citation type="submission" date="2016-06" db="EMBL/GenBank/DDBJ databases">
        <title>Draft Genome sequence of the fungus Inonotus baumii.</title>
        <authorList>
            <person name="Zhu H."/>
            <person name="Lin W."/>
        </authorList>
    </citation>
    <scope>NUCLEOTIDE SEQUENCE</scope>
    <source>
        <strain evidence="7">821</strain>
    </source>
</reference>
<evidence type="ECO:0000256" key="2">
    <source>
        <dbReference type="ARBA" id="ARBA00022692"/>
    </source>
</evidence>
<proteinExistence type="predicted"/>
<keyword evidence="2 5" id="KW-0812">Transmembrane</keyword>
<dbReference type="GO" id="GO:0008610">
    <property type="term" value="P:lipid biosynthetic process"/>
    <property type="evidence" value="ECO:0007669"/>
    <property type="project" value="InterPro"/>
</dbReference>
<keyword evidence="3 5" id="KW-1133">Transmembrane helix</keyword>
<organism evidence="7 8">
    <name type="scientific">Sanghuangporus baumii</name>
    <name type="common">Phellinus baumii</name>
    <dbReference type="NCBI Taxonomy" id="108892"/>
    <lineage>
        <taxon>Eukaryota</taxon>
        <taxon>Fungi</taxon>
        <taxon>Dikarya</taxon>
        <taxon>Basidiomycota</taxon>
        <taxon>Agaricomycotina</taxon>
        <taxon>Agaricomycetes</taxon>
        <taxon>Hymenochaetales</taxon>
        <taxon>Hymenochaetaceae</taxon>
        <taxon>Sanghuangporus</taxon>
    </lineage>
</organism>
<dbReference type="InterPro" id="IPR006694">
    <property type="entry name" value="Fatty_acid_hydroxylase"/>
</dbReference>
<feature type="domain" description="Fatty acid hydroxylase" evidence="6">
    <location>
        <begin position="133"/>
        <end position="268"/>
    </location>
</feature>
<accession>A0A9Q5HRK5</accession>
<evidence type="ECO:0000256" key="5">
    <source>
        <dbReference type="SAM" id="Phobius"/>
    </source>
</evidence>
<feature type="transmembrane region" description="Helical" evidence="5">
    <location>
        <begin position="123"/>
        <end position="145"/>
    </location>
</feature>
<sequence length="290" mass="33622">MSDEMLSLVSPVVAYWIYSLFFHILDCTDAPWINKYRIHDSAEVKSRNLVSRWSCFFWVILQQVVQTVFGYFWIDGTADTSSFLTDVASIRNGIVAAANLFLGEALALKLLRSSGPAAVWFAYWYAIPMTQLLFAMMCIDTWQYFLHRAFHVNKLLYRQFHSWHHRLYVPYAYGALYNHPLEGLVLDTVGTGLAHLISLMTVRQGIVLFVFSTLKTIDDHCGYRLSLDPLQMIFSNNADYHDIHHQIVGIKSNFAQPFFIHWDTLLGTRMTRKTMEERQRRSMGNKIKSS</sequence>
<dbReference type="GO" id="GO:0016491">
    <property type="term" value="F:oxidoreductase activity"/>
    <property type="evidence" value="ECO:0007669"/>
    <property type="project" value="InterPro"/>
</dbReference>